<dbReference type="InterPro" id="IPR009057">
    <property type="entry name" value="Homeodomain-like_sf"/>
</dbReference>
<name>F6EJ73_HOYSD</name>
<reference evidence="4 5" key="1">
    <citation type="journal article" date="2011" name="J. Bacteriol.">
        <title>Complete genome sequence of Amycolicicoccus subflavus DQS3-9A1T, an actinomycete isolated from crude oil-polluted soil.</title>
        <authorList>
            <person name="Cai M."/>
            <person name="Chen W.M."/>
            <person name="Nie Y."/>
            <person name="Chi C.Q."/>
            <person name="Wang Y.N."/>
            <person name="Tang Y.Q."/>
            <person name="Li G.Y."/>
            <person name="Wu X.L."/>
        </authorList>
    </citation>
    <scope>NUCLEOTIDE SEQUENCE [LARGE SCALE GENOMIC DNA]</scope>
    <source>
        <strain evidence="5">DSM 45089 / DQS3-9A1</strain>
    </source>
</reference>
<dbReference type="AlphaFoldDB" id="F6EJ73"/>
<feature type="domain" description="HTH tetR-type" evidence="3">
    <location>
        <begin position="15"/>
        <end position="75"/>
    </location>
</feature>
<dbReference type="EMBL" id="CP002786">
    <property type="protein sequence ID" value="AEF41305.1"/>
    <property type="molecule type" value="Genomic_DNA"/>
</dbReference>
<protein>
    <submittedName>
        <fullName evidence="4">Transcriptional regulator, TetR family</fullName>
    </submittedName>
</protein>
<keyword evidence="5" id="KW-1185">Reference proteome</keyword>
<evidence type="ECO:0000256" key="1">
    <source>
        <dbReference type="ARBA" id="ARBA00023125"/>
    </source>
</evidence>
<dbReference type="OrthoDB" id="3481545at2"/>
<dbReference type="SUPFAM" id="SSF46689">
    <property type="entry name" value="Homeodomain-like"/>
    <property type="match status" value="1"/>
</dbReference>
<dbReference type="STRING" id="443218.AS9A_2858"/>
<sequence length="212" mass="22930">MTEPVAVNRLERRKARTRAALIAAARTLLARDGGTEASIQEITDLADVGFGSFYNHFTTKAELFDAAVAETLEEHGALVDQVTQGIEDPAEVFAAGVRLTVRLFRTHQQLAQIITNTGPAYLKSSTGLAPRALRDIQHALDADRFDVEDPVVALACTGGAILGALHIMEGRSGMEIDQTADEVARNMLRMFGLSSEEAREIVSRPLPDCGTR</sequence>
<evidence type="ECO:0000259" key="3">
    <source>
        <dbReference type="PROSITE" id="PS50977"/>
    </source>
</evidence>
<dbReference type="GO" id="GO:0003677">
    <property type="term" value="F:DNA binding"/>
    <property type="evidence" value="ECO:0007669"/>
    <property type="project" value="UniProtKB-UniRule"/>
</dbReference>
<dbReference type="KEGG" id="asd:AS9A_2858"/>
<dbReference type="Pfam" id="PF21306">
    <property type="entry name" value="TetR_C_40"/>
    <property type="match status" value="1"/>
</dbReference>
<evidence type="ECO:0000313" key="5">
    <source>
        <dbReference type="Proteomes" id="UP000009235"/>
    </source>
</evidence>
<dbReference type="Pfam" id="PF00440">
    <property type="entry name" value="TetR_N"/>
    <property type="match status" value="1"/>
</dbReference>
<keyword evidence="1 2" id="KW-0238">DNA-binding</keyword>
<dbReference type="HOGENOM" id="CLU_069356_0_0_11"/>
<dbReference type="InterPro" id="IPR050624">
    <property type="entry name" value="HTH-type_Tx_Regulator"/>
</dbReference>
<dbReference type="RefSeq" id="WP_013807654.1">
    <property type="nucleotide sequence ID" value="NC_015564.1"/>
</dbReference>
<dbReference type="eggNOG" id="COG1309">
    <property type="taxonomic scope" value="Bacteria"/>
</dbReference>
<organism evidence="4 5">
    <name type="scientific">Hoyosella subflava (strain DSM 45089 / JCM 17490 / NBRC 109087 / DQS3-9A1)</name>
    <name type="common">Amycolicicoccus subflavus</name>
    <dbReference type="NCBI Taxonomy" id="443218"/>
    <lineage>
        <taxon>Bacteria</taxon>
        <taxon>Bacillati</taxon>
        <taxon>Actinomycetota</taxon>
        <taxon>Actinomycetes</taxon>
        <taxon>Mycobacteriales</taxon>
        <taxon>Hoyosellaceae</taxon>
        <taxon>Hoyosella</taxon>
    </lineage>
</organism>
<proteinExistence type="predicted"/>
<evidence type="ECO:0000256" key="2">
    <source>
        <dbReference type="PROSITE-ProRule" id="PRU00335"/>
    </source>
</evidence>
<evidence type="ECO:0000313" key="4">
    <source>
        <dbReference type="EMBL" id="AEF41305.1"/>
    </source>
</evidence>
<dbReference type="PANTHER" id="PTHR43479:SF11">
    <property type="entry name" value="ACREF_ENVCD OPERON REPRESSOR-RELATED"/>
    <property type="match status" value="1"/>
</dbReference>
<dbReference type="Gene3D" id="1.10.357.10">
    <property type="entry name" value="Tetracycline Repressor, domain 2"/>
    <property type="match status" value="1"/>
</dbReference>
<dbReference type="PANTHER" id="PTHR43479">
    <property type="entry name" value="ACREF/ENVCD OPERON REPRESSOR-RELATED"/>
    <property type="match status" value="1"/>
</dbReference>
<feature type="DNA-binding region" description="H-T-H motif" evidence="2">
    <location>
        <begin position="38"/>
        <end position="57"/>
    </location>
</feature>
<dbReference type="Proteomes" id="UP000009235">
    <property type="component" value="Chromosome"/>
</dbReference>
<dbReference type="PROSITE" id="PS50977">
    <property type="entry name" value="HTH_TETR_2"/>
    <property type="match status" value="1"/>
</dbReference>
<gene>
    <name evidence="4" type="ordered locus">AS9A_2858</name>
</gene>
<dbReference type="InterPro" id="IPR001647">
    <property type="entry name" value="HTH_TetR"/>
</dbReference>
<dbReference type="InterPro" id="IPR049513">
    <property type="entry name" value="TetR_C_40"/>
</dbReference>
<accession>F6EJ73</accession>